<evidence type="ECO:0000256" key="1">
    <source>
        <dbReference type="ARBA" id="ARBA00007749"/>
    </source>
</evidence>
<name>A0A8J3RQ20_9ACTN</name>
<keyword evidence="2" id="KW-0479">Metal-binding</keyword>
<dbReference type="CDD" id="cd07742">
    <property type="entry name" value="metallo-hydrolase-like_MBL-fold"/>
    <property type="match status" value="1"/>
</dbReference>
<accession>A0A8J3RQ20</accession>
<dbReference type="GO" id="GO:0016787">
    <property type="term" value="F:hydrolase activity"/>
    <property type="evidence" value="ECO:0007669"/>
    <property type="project" value="UniProtKB-KW"/>
</dbReference>
<dbReference type="InterPro" id="IPR001279">
    <property type="entry name" value="Metallo-B-lactamas"/>
</dbReference>
<proteinExistence type="inferred from homology"/>
<dbReference type="PANTHER" id="PTHR42978">
    <property type="entry name" value="QUORUM-QUENCHING LACTONASE YTNP-RELATED-RELATED"/>
    <property type="match status" value="1"/>
</dbReference>
<evidence type="ECO:0000259" key="5">
    <source>
        <dbReference type="SMART" id="SM00849"/>
    </source>
</evidence>
<dbReference type="SMART" id="SM00849">
    <property type="entry name" value="Lactamase_B"/>
    <property type="match status" value="1"/>
</dbReference>
<dbReference type="PANTHER" id="PTHR42978:SF3">
    <property type="entry name" value="BLR3078 PROTEIN"/>
    <property type="match status" value="1"/>
</dbReference>
<dbReference type="RefSeq" id="WP_203892663.1">
    <property type="nucleotide sequence ID" value="NZ_BOOH01000037.1"/>
</dbReference>
<dbReference type="Gene3D" id="3.60.15.10">
    <property type="entry name" value="Ribonuclease Z/Hydroxyacylglutathione hydrolase-like"/>
    <property type="match status" value="1"/>
</dbReference>
<dbReference type="InterPro" id="IPR051013">
    <property type="entry name" value="MBL_superfamily_lactonases"/>
</dbReference>
<reference evidence="6 7" key="1">
    <citation type="submission" date="2021-01" db="EMBL/GenBank/DDBJ databases">
        <title>Whole genome shotgun sequence of Planobispora longispora NBRC 13918.</title>
        <authorList>
            <person name="Komaki H."/>
            <person name="Tamura T."/>
        </authorList>
    </citation>
    <scope>NUCLEOTIDE SEQUENCE [LARGE SCALE GENOMIC DNA]</scope>
    <source>
        <strain evidence="6 7">NBRC 13918</strain>
    </source>
</reference>
<evidence type="ECO:0000256" key="3">
    <source>
        <dbReference type="ARBA" id="ARBA00022801"/>
    </source>
</evidence>
<evidence type="ECO:0000313" key="6">
    <source>
        <dbReference type="EMBL" id="GIH78126.1"/>
    </source>
</evidence>
<keyword evidence="4" id="KW-0862">Zinc</keyword>
<comment type="caution">
    <text evidence="6">The sequence shown here is derived from an EMBL/GenBank/DDBJ whole genome shotgun (WGS) entry which is preliminary data.</text>
</comment>
<dbReference type="InterPro" id="IPR036866">
    <property type="entry name" value="RibonucZ/Hydroxyglut_hydro"/>
</dbReference>
<dbReference type="AlphaFoldDB" id="A0A8J3RQ20"/>
<evidence type="ECO:0000256" key="2">
    <source>
        <dbReference type="ARBA" id="ARBA00022723"/>
    </source>
</evidence>
<dbReference type="SUPFAM" id="SSF56281">
    <property type="entry name" value="Metallo-hydrolase/oxidoreductase"/>
    <property type="match status" value="1"/>
</dbReference>
<keyword evidence="7" id="KW-1185">Reference proteome</keyword>
<comment type="similarity">
    <text evidence="1">Belongs to the metallo-beta-lactamase superfamily.</text>
</comment>
<gene>
    <name evidence="6" type="ORF">Plo01_45550</name>
</gene>
<feature type="domain" description="Metallo-beta-lactamase" evidence="5">
    <location>
        <begin position="20"/>
        <end position="240"/>
    </location>
</feature>
<dbReference type="GO" id="GO:0046872">
    <property type="term" value="F:metal ion binding"/>
    <property type="evidence" value="ECO:0007669"/>
    <property type="project" value="UniProtKB-KW"/>
</dbReference>
<keyword evidence="3" id="KW-0378">Hydrolase</keyword>
<dbReference type="EMBL" id="BOOH01000037">
    <property type="protein sequence ID" value="GIH78126.1"/>
    <property type="molecule type" value="Genomic_DNA"/>
</dbReference>
<evidence type="ECO:0000313" key="7">
    <source>
        <dbReference type="Proteomes" id="UP000616724"/>
    </source>
</evidence>
<evidence type="ECO:0000256" key="4">
    <source>
        <dbReference type="ARBA" id="ARBA00022833"/>
    </source>
</evidence>
<organism evidence="6 7">
    <name type="scientific">Planobispora longispora</name>
    <dbReference type="NCBI Taxonomy" id="28887"/>
    <lineage>
        <taxon>Bacteria</taxon>
        <taxon>Bacillati</taxon>
        <taxon>Actinomycetota</taxon>
        <taxon>Actinomycetes</taxon>
        <taxon>Streptosporangiales</taxon>
        <taxon>Streptosporangiaceae</taxon>
        <taxon>Planobispora</taxon>
    </lineage>
</organism>
<sequence>MKIHHLNCGTMRPPAAPRMVAHCLLLETGRDLVLVDTGFAVGEDNLDANFTRLVRPVLDPAEPALRQIRRLGLDPADVRHIVLTHLDPDHAGGLRDFPHARVHLHAAELAAATDPAGAGERRRYRPAQWAHRPDWAAYDDAGEDLLGLRARPLDGLDGVALVPLAGHSRGHSGVAVQTGEGWLLHAGDAYYFHGELATPPYCPMLLRAAQRAVAVDHARRLANLARLRELAGQIEIFSAHDALELSRYEPSTA</sequence>
<dbReference type="Pfam" id="PF00753">
    <property type="entry name" value="Lactamase_B"/>
    <property type="match status" value="1"/>
</dbReference>
<protein>
    <submittedName>
        <fullName evidence="6">MBL fold metallo-hydrolase</fullName>
    </submittedName>
</protein>
<dbReference type="Proteomes" id="UP000616724">
    <property type="component" value="Unassembled WGS sequence"/>
</dbReference>